<feature type="transmembrane region" description="Helical" evidence="1">
    <location>
        <begin position="21"/>
        <end position="38"/>
    </location>
</feature>
<keyword evidence="1" id="KW-1133">Transmembrane helix</keyword>
<keyword evidence="1" id="KW-0472">Membrane</keyword>
<dbReference type="RefSeq" id="WP_204801743.1">
    <property type="nucleotide sequence ID" value="NZ_JACSNX010000001.1"/>
</dbReference>
<gene>
    <name evidence="2" type="ORF">H9X91_01330</name>
</gene>
<protein>
    <submittedName>
        <fullName evidence="2">Uncharacterized protein</fullName>
    </submittedName>
</protein>
<evidence type="ECO:0000256" key="1">
    <source>
        <dbReference type="SAM" id="Phobius"/>
    </source>
</evidence>
<organism evidence="2 3">
    <name type="scientific">Oscillibacter valericigenes</name>
    <dbReference type="NCBI Taxonomy" id="351091"/>
    <lineage>
        <taxon>Bacteria</taxon>
        <taxon>Bacillati</taxon>
        <taxon>Bacillota</taxon>
        <taxon>Clostridia</taxon>
        <taxon>Eubacteriales</taxon>
        <taxon>Oscillospiraceae</taxon>
        <taxon>Oscillibacter</taxon>
    </lineage>
</organism>
<keyword evidence="1" id="KW-0812">Transmembrane</keyword>
<dbReference type="EMBL" id="JACSNX010000001">
    <property type="protein sequence ID" value="MBM6850078.1"/>
    <property type="molecule type" value="Genomic_DNA"/>
</dbReference>
<evidence type="ECO:0000313" key="3">
    <source>
        <dbReference type="Proteomes" id="UP000719500"/>
    </source>
</evidence>
<reference evidence="2 3" key="1">
    <citation type="journal article" date="2021" name="Sci. Rep.">
        <title>The distribution of antibiotic resistance genes in chicken gut microbiota commensals.</title>
        <authorList>
            <person name="Juricova H."/>
            <person name="Matiasovicova J."/>
            <person name="Kubasova T."/>
            <person name="Cejkova D."/>
            <person name="Rychlik I."/>
        </authorList>
    </citation>
    <scope>NUCLEOTIDE SEQUENCE [LARGE SCALE GENOMIC DNA]</scope>
    <source>
        <strain evidence="2 3">An411</strain>
    </source>
</reference>
<dbReference type="Proteomes" id="UP000719500">
    <property type="component" value="Unassembled WGS sequence"/>
</dbReference>
<keyword evidence="3" id="KW-1185">Reference proteome</keyword>
<accession>A0ABS2FRH7</accession>
<feature type="transmembrane region" description="Helical" evidence="1">
    <location>
        <begin position="58"/>
        <end position="78"/>
    </location>
</feature>
<sequence length="222" mass="24654">MPRRRLRELEERQQRQDWLDRNAPVLAKWLWLLFWLVIPRTLAETLTLDEVASSFPAAGTVGEVLGALASLAYGAFLWQLRTVGGRYRTAALCSLAGSAGSAVILFAVPEESGLWWALSLPAAVLELVSVYQECNAHADVLEGLDDRLAGKWRLLWRWKIGLLLGIFGSVLLMLLSVLLSLLVMLAIAVGAIVVAVLRLVYLYRTAKLFRQHCPAALPEHLE</sequence>
<evidence type="ECO:0000313" key="2">
    <source>
        <dbReference type="EMBL" id="MBM6850078.1"/>
    </source>
</evidence>
<name>A0ABS2FRH7_9FIRM</name>
<proteinExistence type="predicted"/>
<feature type="transmembrane region" description="Helical" evidence="1">
    <location>
        <begin position="181"/>
        <end position="201"/>
    </location>
</feature>
<feature type="transmembrane region" description="Helical" evidence="1">
    <location>
        <begin position="155"/>
        <end position="175"/>
    </location>
</feature>
<comment type="caution">
    <text evidence="2">The sequence shown here is derived from an EMBL/GenBank/DDBJ whole genome shotgun (WGS) entry which is preliminary data.</text>
</comment>